<dbReference type="Proteomes" id="UP000238220">
    <property type="component" value="Unassembled WGS sequence"/>
</dbReference>
<dbReference type="PANTHER" id="PTHR42781">
    <property type="entry name" value="SPERMIDINE/PUTRESCINE IMPORT ATP-BINDING PROTEIN POTA"/>
    <property type="match status" value="1"/>
</dbReference>
<keyword evidence="4 10" id="KW-0067">ATP-binding</keyword>
<evidence type="ECO:0000256" key="3">
    <source>
        <dbReference type="ARBA" id="ARBA00022741"/>
    </source>
</evidence>
<dbReference type="EMBL" id="PSNW01000001">
    <property type="protein sequence ID" value="PPE75409.1"/>
    <property type="molecule type" value="Genomic_DNA"/>
</dbReference>
<dbReference type="InterPro" id="IPR024765">
    <property type="entry name" value="TOBE-like"/>
</dbReference>
<reference evidence="10 11" key="1">
    <citation type="submission" date="2018-02" db="EMBL/GenBank/DDBJ databases">
        <title>Genome sequencing of Solimonas sp. HR-BB.</title>
        <authorList>
            <person name="Lee Y."/>
            <person name="Jeon C.O."/>
        </authorList>
    </citation>
    <scope>NUCLEOTIDE SEQUENCE [LARGE SCALE GENOMIC DNA]</scope>
    <source>
        <strain evidence="10 11">HR-BB</strain>
    </source>
</reference>
<evidence type="ECO:0000313" key="10">
    <source>
        <dbReference type="EMBL" id="PPE75409.1"/>
    </source>
</evidence>
<dbReference type="OrthoDB" id="9802264at2"/>
<evidence type="ECO:0000313" key="11">
    <source>
        <dbReference type="Proteomes" id="UP000238220"/>
    </source>
</evidence>
<dbReference type="GO" id="GO:0016887">
    <property type="term" value="F:ATP hydrolysis activity"/>
    <property type="evidence" value="ECO:0007669"/>
    <property type="project" value="InterPro"/>
</dbReference>
<dbReference type="GO" id="GO:0043190">
    <property type="term" value="C:ATP-binding cassette (ABC) transporter complex"/>
    <property type="evidence" value="ECO:0007669"/>
    <property type="project" value="InterPro"/>
</dbReference>
<dbReference type="RefSeq" id="WP_104228375.1">
    <property type="nucleotide sequence ID" value="NZ_PSNW01000001.1"/>
</dbReference>
<dbReference type="InterPro" id="IPR008995">
    <property type="entry name" value="Mo/tungstate-bd_C_term_dom"/>
</dbReference>
<sequence length="375" mass="41291">MNIQIRGIHKAFASFPALDGVNLDIESGELIALLGPSGSGKTTLLRTIAGLEFPDAGEISFGGENIASRPVRERGVGFVFQHYALFKHMTVADNIAFGLNVRKGSARPSKEAIQQRVHELLDLVQLSGLDKRYPSQLSGGQRQRVALARALAIDPKVLLLDEPFGALDAKVRKDLRRWLRELHDKTGYTTIFVTHDQEEALELADRVVVMNRGRIEQVGNNQQVYEQPATPFVFDFLGSVNILPGEVKDRQLRFDGSDDVWDSESKESGLVDIYVRPHDLQIVDAAAPGLDATVTLVQRAGALIRISAALATSGERIELELSHLDTLARSRQPGDAIRVAPITFGLFPRAPHRRPTTLPDVVPNAPAENRERARN</sequence>
<name>A0A2S5TK89_9GAMM</name>
<feature type="domain" description="ABC transporter" evidence="9">
    <location>
        <begin position="3"/>
        <end position="237"/>
    </location>
</feature>
<dbReference type="PANTHER" id="PTHR42781:SF4">
    <property type="entry name" value="SPERMIDINE_PUTRESCINE IMPORT ATP-BINDING PROTEIN POTA"/>
    <property type="match status" value="1"/>
</dbReference>
<dbReference type="PROSITE" id="PS50893">
    <property type="entry name" value="ABC_TRANSPORTER_2"/>
    <property type="match status" value="1"/>
</dbReference>
<dbReference type="SUPFAM" id="SSF50331">
    <property type="entry name" value="MOP-like"/>
    <property type="match status" value="1"/>
</dbReference>
<keyword evidence="7" id="KW-0472">Membrane</keyword>
<accession>A0A2S5TK89</accession>
<evidence type="ECO:0000256" key="1">
    <source>
        <dbReference type="ARBA" id="ARBA00022448"/>
    </source>
</evidence>
<dbReference type="NCBIfam" id="TIGR00968">
    <property type="entry name" value="3a0106s01"/>
    <property type="match status" value="1"/>
</dbReference>
<dbReference type="Pfam" id="PF00005">
    <property type="entry name" value="ABC_tran"/>
    <property type="match status" value="1"/>
</dbReference>
<dbReference type="InterPro" id="IPR003593">
    <property type="entry name" value="AAA+_ATPase"/>
</dbReference>
<dbReference type="SUPFAM" id="SSF52540">
    <property type="entry name" value="P-loop containing nucleoside triphosphate hydrolases"/>
    <property type="match status" value="1"/>
</dbReference>
<dbReference type="InterPro" id="IPR003439">
    <property type="entry name" value="ABC_transporter-like_ATP-bd"/>
</dbReference>
<dbReference type="CDD" id="cd03296">
    <property type="entry name" value="ABC_CysA_sulfate_importer"/>
    <property type="match status" value="1"/>
</dbReference>
<organism evidence="10 11">
    <name type="scientific">Solimonas fluminis</name>
    <dbReference type="NCBI Taxonomy" id="2086571"/>
    <lineage>
        <taxon>Bacteria</taxon>
        <taxon>Pseudomonadati</taxon>
        <taxon>Pseudomonadota</taxon>
        <taxon>Gammaproteobacteria</taxon>
        <taxon>Nevskiales</taxon>
        <taxon>Nevskiaceae</taxon>
        <taxon>Solimonas</taxon>
    </lineage>
</organism>
<dbReference type="Pfam" id="PF12857">
    <property type="entry name" value="TOBE_3"/>
    <property type="match status" value="1"/>
</dbReference>
<keyword evidence="11" id="KW-1185">Reference proteome</keyword>
<protein>
    <submittedName>
        <fullName evidence="10">Sulfate ABC transporter ATP-binding protein</fullName>
    </submittedName>
</protein>
<keyword evidence="5" id="KW-1278">Translocase</keyword>
<keyword evidence="3" id="KW-0547">Nucleotide-binding</keyword>
<evidence type="ECO:0000256" key="4">
    <source>
        <dbReference type="ARBA" id="ARBA00022840"/>
    </source>
</evidence>
<dbReference type="InterPro" id="IPR017871">
    <property type="entry name" value="ABC_transporter-like_CS"/>
</dbReference>
<dbReference type="Gene3D" id="3.40.50.300">
    <property type="entry name" value="P-loop containing nucleotide triphosphate hydrolases"/>
    <property type="match status" value="1"/>
</dbReference>
<dbReference type="InterPro" id="IPR027417">
    <property type="entry name" value="P-loop_NTPase"/>
</dbReference>
<keyword evidence="2" id="KW-1003">Cell membrane</keyword>
<feature type="region of interest" description="Disordered" evidence="8">
    <location>
        <begin position="350"/>
        <end position="375"/>
    </location>
</feature>
<dbReference type="GO" id="GO:0005524">
    <property type="term" value="F:ATP binding"/>
    <property type="evidence" value="ECO:0007669"/>
    <property type="project" value="UniProtKB-KW"/>
</dbReference>
<dbReference type="FunFam" id="3.40.50.300:FF:000227">
    <property type="entry name" value="Sulfate/thiosulfate import ATP-binding protein CysA"/>
    <property type="match status" value="1"/>
</dbReference>
<dbReference type="SMART" id="SM00382">
    <property type="entry name" value="AAA"/>
    <property type="match status" value="1"/>
</dbReference>
<comment type="caution">
    <text evidence="10">The sequence shown here is derived from an EMBL/GenBank/DDBJ whole genome shotgun (WGS) entry which is preliminary data.</text>
</comment>
<dbReference type="AlphaFoldDB" id="A0A2S5TK89"/>
<keyword evidence="1" id="KW-0813">Transport</keyword>
<keyword evidence="6" id="KW-0764">Sulfate transport</keyword>
<evidence type="ECO:0000256" key="6">
    <source>
        <dbReference type="ARBA" id="ARBA00023032"/>
    </source>
</evidence>
<dbReference type="GO" id="GO:0015419">
    <property type="term" value="F:ABC-type sulfate transporter activity"/>
    <property type="evidence" value="ECO:0007669"/>
    <property type="project" value="InterPro"/>
</dbReference>
<evidence type="ECO:0000256" key="8">
    <source>
        <dbReference type="SAM" id="MobiDB-lite"/>
    </source>
</evidence>
<evidence type="ECO:0000256" key="5">
    <source>
        <dbReference type="ARBA" id="ARBA00022967"/>
    </source>
</evidence>
<evidence type="ECO:0000256" key="7">
    <source>
        <dbReference type="ARBA" id="ARBA00023136"/>
    </source>
</evidence>
<dbReference type="PROSITE" id="PS00211">
    <property type="entry name" value="ABC_TRANSPORTER_1"/>
    <property type="match status" value="1"/>
</dbReference>
<dbReference type="InterPro" id="IPR050093">
    <property type="entry name" value="ABC_SmlMolc_Importer"/>
</dbReference>
<dbReference type="InterPro" id="IPR005666">
    <property type="entry name" value="Sulph_transpt1"/>
</dbReference>
<gene>
    <name evidence="10" type="ORF">C3942_00490</name>
</gene>
<evidence type="ECO:0000256" key="2">
    <source>
        <dbReference type="ARBA" id="ARBA00022475"/>
    </source>
</evidence>
<proteinExistence type="predicted"/>
<evidence type="ECO:0000259" key="9">
    <source>
        <dbReference type="PROSITE" id="PS50893"/>
    </source>
</evidence>